<evidence type="ECO:0000313" key="8">
    <source>
        <dbReference type="Proteomes" id="UP000002059"/>
    </source>
</evidence>
<feature type="transmembrane region" description="Helical" evidence="6">
    <location>
        <begin position="206"/>
        <end position="228"/>
    </location>
</feature>
<dbReference type="KEGG" id="pbl:PAAG_01859"/>
<keyword evidence="2 6" id="KW-0812">Transmembrane</keyword>
<dbReference type="Proteomes" id="UP000002059">
    <property type="component" value="Partially assembled WGS sequence"/>
</dbReference>
<proteinExistence type="predicted"/>
<protein>
    <submittedName>
        <fullName evidence="7">PQ loop repeat protein</fullName>
    </submittedName>
</protein>
<comment type="subcellular location">
    <subcellularLocation>
        <location evidence="1">Membrane</location>
        <topology evidence="1">Multi-pass membrane protein</topology>
    </subcellularLocation>
</comment>
<feature type="transmembrane region" description="Helical" evidence="6">
    <location>
        <begin position="95"/>
        <end position="123"/>
    </location>
</feature>
<dbReference type="RefSeq" id="XP_015701473.1">
    <property type="nucleotide sequence ID" value="XM_015844469.1"/>
</dbReference>
<keyword evidence="4 6" id="KW-0472">Membrane</keyword>
<name>C1GTL4_PARBA</name>
<dbReference type="PANTHER" id="PTHR16201:SF11">
    <property type="entry name" value="PQ-LOOP REPEAT-CONTAINING PROTEIN"/>
    <property type="match status" value="1"/>
</dbReference>
<evidence type="ECO:0000256" key="6">
    <source>
        <dbReference type="SAM" id="Phobius"/>
    </source>
</evidence>
<dbReference type="EMBL" id="KN293995">
    <property type="protein sequence ID" value="EEH39670.2"/>
    <property type="molecule type" value="Genomic_DNA"/>
</dbReference>
<keyword evidence="3 6" id="KW-1133">Transmembrane helix</keyword>
<dbReference type="GeneID" id="9099353"/>
<dbReference type="OrthoDB" id="19344at2759"/>
<evidence type="ECO:0000256" key="5">
    <source>
        <dbReference type="SAM" id="MobiDB-lite"/>
    </source>
</evidence>
<dbReference type="AlphaFoldDB" id="C1GTL4"/>
<feature type="region of interest" description="Disordered" evidence="5">
    <location>
        <begin position="272"/>
        <end position="309"/>
    </location>
</feature>
<feature type="transmembrane region" description="Helical" evidence="6">
    <location>
        <begin position="51"/>
        <end position="75"/>
    </location>
</feature>
<dbReference type="InterPro" id="IPR006603">
    <property type="entry name" value="PQ-loop_rpt"/>
</dbReference>
<dbReference type="eggNOG" id="ENOG502RZDU">
    <property type="taxonomic scope" value="Eukaryota"/>
</dbReference>
<gene>
    <name evidence="7" type="ORF">PAAG_01859</name>
</gene>
<dbReference type="InterPro" id="IPR051415">
    <property type="entry name" value="LAAT-1"/>
</dbReference>
<dbReference type="OMA" id="FVIYFPR"/>
<dbReference type="HOGENOM" id="CLU_033734_1_0_1"/>
<keyword evidence="8" id="KW-1185">Reference proteome</keyword>
<dbReference type="Pfam" id="PF04193">
    <property type="entry name" value="PQ-loop"/>
    <property type="match status" value="2"/>
</dbReference>
<dbReference type="SMART" id="SM00679">
    <property type="entry name" value="CTNS"/>
    <property type="match status" value="2"/>
</dbReference>
<feature type="transmembrane region" description="Helical" evidence="6">
    <location>
        <begin position="240"/>
        <end position="260"/>
    </location>
</feature>
<evidence type="ECO:0000256" key="1">
    <source>
        <dbReference type="ARBA" id="ARBA00004141"/>
    </source>
</evidence>
<feature type="transmembrane region" description="Helical" evidence="6">
    <location>
        <begin position="176"/>
        <end position="194"/>
    </location>
</feature>
<evidence type="ECO:0000313" key="7">
    <source>
        <dbReference type="EMBL" id="EEH39670.2"/>
    </source>
</evidence>
<evidence type="ECO:0000256" key="2">
    <source>
        <dbReference type="ARBA" id="ARBA00022692"/>
    </source>
</evidence>
<sequence length="309" mass="33401">MNIMNDPPFSPHCKELASPNPWNFALSLGILFGILLSYLPQLYRIISRRSSFGISPYFILLGTTSGTFAFTNILVLPRSSQDIACCRELNGFSCFAGLLGILQVGVQALCFFVVLSLFIIFFPRSIPSHAVKSLSTTTTPSFRIALIVGAICVIQTIATAIVGITVVVAHPDQRQFCANVFGIIAAVLSSIQYFPQIYTTFHLRRIGSLSIPTMCIQTPGSLVWAASLAARLGTEGWSSWGVYVVTALLQGTLLVMGIYFEYIQPPKADSDITTEGISETENGANGTVLSSSSEEINPTEETPLLQSLG</sequence>
<organism evidence="7 8">
    <name type="scientific">Paracoccidioides lutzii (strain ATCC MYA-826 / Pb01)</name>
    <name type="common">Paracoccidioides brasiliensis</name>
    <dbReference type="NCBI Taxonomy" id="502779"/>
    <lineage>
        <taxon>Eukaryota</taxon>
        <taxon>Fungi</taxon>
        <taxon>Dikarya</taxon>
        <taxon>Ascomycota</taxon>
        <taxon>Pezizomycotina</taxon>
        <taxon>Eurotiomycetes</taxon>
        <taxon>Eurotiomycetidae</taxon>
        <taxon>Onygenales</taxon>
        <taxon>Ajellomycetaceae</taxon>
        <taxon>Paracoccidioides</taxon>
    </lineage>
</organism>
<dbReference type="Gene3D" id="1.20.1280.290">
    <property type="match status" value="1"/>
</dbReference>
<dbReference type="VEuPathDB" id="FungiDB:PAAG_01859"/>
<dbReference type="PANTHER" id="PTHR16201">
    <property type="entry name" value="SEVEN TRANSMEMBRANE PROTEIN 1-RELATED"/>
    <property type="match status" value="1"/>
</dbReference>
<feature type="transmembrane region" description="Helical" evidence="6">
    <location>
        <begin position="20"/>
        <end position="39"/>
    </location>
</feature>
<feature type="transmembrane region" description="Helical" evidence="6">
    <location>
        <begin position="144"/>
        <end position="170"/>
    </location>
</feature>
<evidence type="ECO:0000256" key="4">
    <source>
        <dbReference type="ARBA" id="ARBA00023136"/>
    </source>
</evidence>
<reference evidence="7 8" key="1">
    <citation type="journal article" date="2011" name="PLoS Genet.">
        <title>Comparative genomic analysis of human fungal pathogens causing paracoccidioidomycosis.</title>
        <authorList>
            <person name="Desjardins C.A."/>
            <person name="Champion M.D."/>
            <person name="Holder J.W."/>
            <person name="Muszewska A."/>
            <person name="Goldberg J."/>
            <person name="Bailao A.M."/>
            <person name="Brigido M.M."/>
            <person name="Ferreira M.E."/>
            <person name="Garcia A.M."/>
            <person name="Grynberg M."/>
            <person name="Gujja S."/>
            <person name="Heiman D.I."/>
            <person name="Henn M.R."/>
            <person name="Kodira C.D."/>
            <person name="Leon-Narvaez H."/>
            <person name="Longo L.V."/>
            <person name="Ma L.J."/>
            <person name="Malavazi I."/>
            <person name="Matsuo A.L."/>
            <person name="Morais F.V."/>
            <person name="Pereira M."/>
            <person name="Rodriguez-Brito S."/>
            <person name="Sakthikumar S."/>
            <person name="Salem-Izacc S.M."/>
            <person name="Sykes S.M."/>
            <person name="Teixeira M.M."/>
            <person name="Vallejo M.C."/>
            <person name="Walter M.E."/>
            <person name="Yandava C."/>
            <person name="Young S."/>
            <person name="Zeng Q."/>
            <person name="Zucker J."/>
            <person name="Felipe M.S."/>
            <person name="Goldman G.H."/>
            <person name="Haas B.J."/>
            <person name="McEwen J.G."/>
            <person name="Nino-Vega G."/>
            <person name="Puccia R."/>
            <person name="San-Blas G."/>
            <person name="Soares C.M."/>
            <person name="Birren B.W."/>
            <person name="Cuomo C.A."/>
        </authorList>
    </citation>
    <scope>NUCLEOTIDE SEQUENCE [LARGE SCALE GENOMIC DNA]</scope>
    <source>
        <strain evidence="8">ATCC MYA-826 / Pb01</strain>
    </source>
</reference>
<evidence type="ECO:0000256" key="3">
    <source>
        <dbReference type="ARBA" id="ARBA00022989"/>
    </source>
</evidence>
<dbReference type="GO" id="GO:0016020">
    <property type="term" value="C:membrane"/>
    <property type="evidence" value="ECO:0007669"/>
    <property type="project" value="UniProtKB-SubCell"/>
</dbReference>
<accession>C1GTL4</accession>